<proteinExistence type="predicted"/>
<reference evidence="1" key="1">
    <citation type="submission" date="2020-03" db="EMBL/GenBank/DDBJ databases">
        <authorList>
            <person name="Weist P."/>
        </authorList>
    </citation>
    <scope>NUCLEOTIDE SEQUENCE</scope>
</reference>
<dbReference type="EMBL" id="CADEAL010000398">
    <property type="protein sequence ID" value="CAB1419570.1"/>
    <property type="molecule type" value="Genomic_DNA"/>
</dbReference>
<evidence type="ECO:0000313" key="2">
    <source>
        <dbReference type="Proteomes" id="UP001153269"/>
    </source>
</evidence>
<keyword evidence="2" id="KW-1185">Reference proteome</keyword>
<sequence length="114" mass="12454">MDKPLRLLLYEDYTESIGCKCEYNRGRGCADVTVGIEVTKPSISVSAILPLMTQRRRGHGRLTTSPAAYSLRTGWKSTLVGLPVITGFNLSVLPPSLLAEGTHFLISSSCHLFD</sequence>
<evidence type="ECO:0000313" key="1">
    <source>
        <dbReference type="EMBL" id="CAB1419570.1"/>
    </source>
</evidence>
<dbReference type="Proteomes" id="UP001153269">
    <property type="component" value="Unassembled WGS sequence"/>
</dbReference>
<comment type="caution">
    <text evidence="1">The sequence shown here is derived from an EMBL/GenBank/DDBJ whole genome shotgun (WGS) entry which is preliminary data.</text>
</comment>
<accession>A0A9N7TUX9</accession>
<organism evidence="1 2">
    <name type="scientific">Pleuronectes platessa</name>
    <name type="common">European plaice</name>
    <dbReference type="NCBI Taxonomy" id="8262"/>
    <lineage>
        <taxon>Eukaryota</taxon>
        <taxon>Metazoa</taxon>
        <taxon>Chordata</taxon>
        <taxon>Craniata</taxon>
        <taxon>Vertebrata</taxon>
        <taxon>Euteleostomi</taxon>
        <taxon>Actinopterygii</taxon>
        <taxon>Neopterygii</taxon>
        <taxon>Teleostei</taxon>
        <taxon>Neoteleostei</taxon>
        <taxon>Acanthomorphata</taxon>
        <taxon>Carangaria</taxon>
        <taxon>Pleuronectiformes</taxon>
        <taxon>Pleuronectoidei</taxon>
        <taxon>Pleuronectidae</taxon>
        <taxon>Pleuronectes</taxon>
    </lineage>
</organism>
<protein>
    <submittedName>
        <fullName evidence="1">Uncharacterized protein</fullName>
    </submittedName>
</protein>
<name>A0A9N7TUX9_PLEPL</name>
<gene>
    <name evidence="1" type="ORF">PLEPLA_LOCUS7418</name>
</gene>
<dbReference type="AlphaFoldDB" id="A0A9N7TUX9"/>